<evidence type="ECO:0000256" key="1">
    <source>
        <dbReference type="ARBA" id="ARBA00001946"/>
    </source>
</evidence>
<feature type="domain" description="LNS2/PITP" evidence="7">
    <location>
        <begin position="651"/>
        <end position="815"/>
    </location>
</feature>
<feature type="compositionally biased region" description="Basic and acidic residues" evidence="6">
    <location>
        <begin position="1073"/>
        <end position="1082"/>
    </location>
</feature>
<dbReference type="Pfam" id="PF08235">
    <property type="entry name" value="LNS2"/>
    <property type="match status" value="1"/>
</dbReference>
<sequence length="1107" mass="121287">MQYVGRLMSSVYNTITPNINPSTLTGAIDVIVVEREVEVEEPVTLPDGTTTTNKRSTTELASSPFHVRFGKMSVLRPGERKVTLHLNDSPDPLPFAMKVGENGEAFFVMKVENPEEHVPDALVTSPVVGPLSNPLSSADPVPLDLGESCSANAGANEPAATTETSGPTQADTTGATSAAPSLTEPRPSTPPMQLQPAFGDEPVSEMNVTPVELDLDMEGYKLSNSNRQVALRQGQRLAGELPLNKQHGGRNPLILSERLDQPNLRWQHHLVNSISKLVMPSRSGATSEQRNASTRPRRLSDTSLMVPVDHDESSPLPLPTTKPSSSSPPTGLLHLRISRSDSALYAHAMAQQAGDAILPGVHSPSMVEASEAVNENPNEEDAVGTLTCAQADPYLFQLRVDDNTVYSFELSLCWIPAAGASDTVNAEYLFDEGRVSFQRFLEDDSIIQDPRLCIRHNDSYHYRESEHDMFSTLAFYRDILIRSSSEAPAVSTKASVWRRIWSRPEPRLPAERVSAIADVSQAPSDVGRAAAGKSRASAPPSLSSNAATTVAVAGAPTSPVPENGTLAADVAEAGDEEAAGAAAATEPVITEEPSAAQPDTYVKTLRLSSDQLKQLGLRKGTNTITFSVTSSYSGVATCRARIFLWDCDQPVVVSDIDGTITKSDALGHVFTLMGRDWTHLGVAKLYHDIAKNGYRLMYLTSRAIGQADITRDYLRNINQNNYQLPDGPVIMSPDRLIASLHREVILRKPEVFKMACLRDIARLFGIDPSQPDSEHRTPFYAGFGNRITDALSYRSVNIPSSRIFTIDSNGEVKMELLELAGYHTSYPNMTDLVDQMFPPVPKMKRNEHIAAYTDFNYWRDELADVELPPDEELVPVVSPSSPQQRSLRSPKQKSSKGERQQQQSQEKDQPLLKTQLYDRSPSSPSSLVSSSPRSSTSDPSLSAPALPPPEKPSRFRRLLGLSRRRRPADSTTPASSEPRTDDIRPRSLDLSDGSLSPPSLPGLSSSWSERHILSSDDDDDDDNAIKTHHQQRKYASLYDEPGDESDEPVSPEARRRQQRRQQLLYGSSSLSFDKADPPRHFSDSAPPQMEDEDPLLASGDIQFEWRG</sequence>
<feature type="region of interest" description="Disordered" evidence="6">
    <location>
        <begin position="134"/>
        <end position="202"/>
    </location>
</feature>
<dbReference type="Pfam" id="PF04571">
    <property type="entry name" value="Lipin_N"/>
    <property type="match status" value="2"/>
</dbReference>
<evidence type="ECO:0000256" key="3">
    <source>
        <dbReference type="ARBA" id="ARBA00012638"/>
    </source>
</evidence>
<dbReference type="EC" id="3.1.3.4" evidence="3"/>
<organism evidence="8 9">
    <name type="scientific">Malassezia globosa (strain ATCC MYA-4612 / CBS 7966)</name>
    <name type="common">Dandruff-associated fungus</name>
    <dbReference type="NCBI Taxonomy" id="425265"/>
    <lineage>
        <taxon>Eukaryota</taxon>
        <taxon>Fungi</taxon>
        <taxon>Dikarya</taxon>
        <taxon>Basidiomycota</taxon>
        <taxon>Ustilaginomycotina</taxon>
        <taxon>Malasseziomycetes</taxon>
        <taxon>Malasseziales</taxon>
        <taxon>Malasseziaceae</taxon>
        <taxon>Malassezia</taxon>
    </lineage>
</organism>
<feature type="compositionally biased region" description="Basic residues" evidence="6">
    <location>
        <begin position="954"/>
        <end position="966"/>
    </location>
</feature>
<dbReference type="RefSeq" id="XP_001730129.1">
    <property type="nucleotide sequence ID" value="XM_001730077.1"/>
</dbReference>
<dbReference type="GO" id="GO:0009062">
    <property type="term" value="P:fatty acid catabolic process"/>
    <property type="evidence" value="ECO:0007669"/>
    <property type="project" value="TreeGrafter"/>
</dbReference>
<dbReference type="InterPro" id="IPR023214">
    <property type="entry name" value="HAD_sf"/>
</dbReference>
<dbReference type="GO" id="GO:0019432">
    <property type="term" value="P:triglyceride biosynthetic process"/>
    <property type="evidence" value="ECO:0007669"/>
    <property type="project" value="TreeGrafter"/>
</dbReference>
<keyword evidence="5" id="KW-0378">Hydrolase</keyword>
<dbReference type="PANTHER" id="PTHR12181">
    <property type="entry name" value="LIPIN"/>
    <property type="match status" value="1"/>
</dbReference>
<feature type="compositionally biased region" description="Acidic residues" evidence="6">
    <location>
        <begin position="1040"/>
        <end position="1049"/>
    </location>
</feature>
<dbReference type="InterPro" id="IPR031703">
    <property type="entry name" value="Lipin_mid"/>
</dbReference>
<evidence type="ECO:0000313" key="9">
    <source>
        <dbReference type="Proteomes" id="UP000008837"/>
    </source>
</evidence>
<gene>
    <name evidence="8" type="ORF">MGL_2511</name>
</gene>
<feature type="compositionally biased region" description="Basic and acidic residues" evidence="6">
    <location>
        <begin position="895"/>
        <end position="910"/>
    </location>
</feature>
<dbReference type="AlphaFoldDB" id="A8Q488"/>
<protein>
    <recommendedName>
        <fullName evidence="3">phosphatidate phosphatase</fullName>
        <ecNumber evidence="3">3.1.3.4</ecNumber>
    </recommendedName>
</protein>
<feature type="compositionally biased region" description="Low complexity" evidence="6">
    <location>
        <begin position="319"/>
        <end position="332"/>
    </location>
</feature>
<dbReference type="VEuPathDB" id="FungiDB:MGL_2511"/>
<dbReference type="InterPro" id="IPR007651">
    <property type="entry name" value="Lipin_N"/>
</dbReference>
<keyword evidence="9" id="KW-1185">Reference proteome</keyword>
<dbReference type="InterPro" id="IPR026058">
    <property type="entry name" value="LIPIN"/>
</dbReference>
<dbReference type="EMBL" id="AAYY01000009">
    <property type="protein sequence ID" value="EDP42915.1"/>
    <property type="molecule type" value="Genomic_DNA"/>
</dbReference>
<feature type="compositionally biased region" description="Low complexity" evidence="6">
    <location>
        <begin position="990"/>
        <end position="1006"/>
    </location>
</feature>
<dbReference type="InterPro" id="IPR013209">
    <property type="entry name" value="LNS2"/>
</dbReference>
<feature type="compositionally biased region" description="Basic and acidic residues" evidence="6">
    <location>
        <begin position="978"/>
        <end position="989"/>
    </location>
</feature>
<dbReference type="SMART" id="SM00775">
    <property type="entry name" value="LNS2"/>
    <property type="match status" value="1"/>
</dbReference>
<dbReference type="Gene3D" id="3.40.50.1000">
    <property type="entry name" value="HAD superfamily/HAD-like"/>
    <property type="match status" value="1"/>
</dbReference>
<feature type="region of interest" description="Disordered" evidence="6">
    <location>
        <begin position="872"/>
        <end position="1107"/>
    </location>
</feature>
<accession>A8Q488</accession>
<feature type="compositionally biased region" description="Low complexity" evidence="6">
    <location>
        <begin position="920"/>
        <end position="944"/>
    </location>
</feature>
<dbReference type="InterPro" id="IPR031315">
    <property type="entry name" value="LNS2/PITP"/>
</dbReference>
<dbReference type="KEGG" id="mgl:MGL_2511"/>
<dbReference type="InParanoid" id="A8Q488"/>
<dbReference type="Pfam" id="PF16876">
    <property type="entry name" value="Lipin_mid"/>
    <property type="match status" value="1"/>
</dbReference>
<dbReference type="GO" id="GO:0008195">
    <property type="term" value="F:phosphatidate phosphatase activity"/>
    <property type="evidence" value="ECO:0007669"/>
    <property type="project" value="UniProtKB-EC"/>
</dbReference>
<dbReference type="Proteomes" id="UP000008837">
    <property type="component" value="Unassembled WGS sequence"/>
</dbReference>
<dbReference type="PANTHER" id="PTHR12181:SF12">
    <property type="entry name" value="PHOSPHATIDATE PHOSPHATASE"/>
    <property type="match status" value="1"/>
</dbReference>
<dbReference type="STRING" id="425265.A8Q488"/>
<dbReference type="GO" id="GO:0005634">
    <property type="term" value="C:nucleus"/>
    <property type="evidence" value="ECO:0007669"/>
    <property type="project" value="TreeGrafter"/>
</dbReference>
<evidence type="ECO:0000313" key="8">
    <source>
        <dbReference type="EMBL" id="EDP42915.1"/>
    </source>
</evidence>
<comment type="similarity">
    <text evidence="2">Belongs to the lipin family.</text>
</comment>
<dbReference type="SUPFAM" id="SSF56784">
    <property type="entry name" value="HAD-like"/>
    <property type="match status" value="1"/>
</dbReference>
<comment type="cofactor">
    <cofactor evidence="1">
        <name>Mg(2+)</name>
        <dbReference type="ChEBI" id="CHEBI:18420"/>
    </cofactor>
</comment>
<dbReference type="InterPro" id="IPR036412">
    <property type="entry name" value="HAD-like_sf"/>
</dbReference>
<feature type="compositionally biased region" description="Polar residues" evidence="6">
    <location>
        <begin position="149"/>
        <end position="180"/>
    </location>
</feature>
<reference evidence="8 9" key="1">
    <citation type="journal article" date="2007" name="Proc. Natl. Acad. Sci. U.S.A.">
        <title>Dandruff-associated Malassezia genomes reveal convergent and divergent virulence traits shared with plant and human fungal pathogens.</title>
        <authorList>
            <person name="Xu J."/>
            <person name="Saunders C.W."/>
            <person name="Hu P."/>
            <person name="Grant R.A."/>
            <person name="Boekhout T."/>
            <person name="Kuramae E.E."/>
            <person name="Kronstad J.W."/>
            <person name="Deangelis Y.M."/>
            <person name="Reeder N.L."/>
            <person name="Johnstone K.R."/>
            <person name="Leland M."/>
            <person name="Fieno A.M."/>
            <person name="Begley W.M."/>
            <person name="Sun Y."/>
            <person name="Lacey M.P."/>
            <person name="Chaudhary T."/>
            <person name="Keough T."/>
            <person name="Chu L."/>
            <person name="Sears R."/>
            <person name="Yuan B."/>
            <person name="Dawson T.L.Jr."/>
        </authorList>
    </citation>
    <scope>NUCLEOTIDE SEQUENCE [LARGE SCALE GENOMIC DNA]</scope>
    <source>
        <strain evidence="9">ATCC MYA-4612 / CBS 7966</strain>
    </source>
</reference>
<evidence type="ECO:0000256" key="5">
    <source>
        <dbReference type="ARBA" id="ARBA00022801"/>
    </source>
</evidence>
<evidence type="ECO:0000259" key="7">
    <source>
        <dbReference type="SMART" id="SM00775"/>
    </source>
</evidence>
<comment type="caution">
    <text evidence="8">The sequence shown here is derived from an EMBL/GenBank/DDBJ whole genome shotgun (WGS) entry which is preliminary data.</text>
</comment>
<evidence type="ECO:0000256" key="6">
    <source>
        <dbReference type="SAM" id="MobiDB-lite"/>
    </source>
</evidence>
<dbReference type="OMA" id="XIKHESS"/>
<dbReference type="FunCoup" id="A8Q488">
    <property type="interactions" value="213"/>
</dbReference>
<dbReference type="GeneID" id="5854436"/>
<proteinExistence type="inferred from homology"/>
<keyword evidence="4" id="KW-0597">Phosphoprotein</keyword>
<name>A8Q488_MALGO</name>
<dbReference type="OrthoDB" id="4567at2759"/>
<feature type="compositionally biased region" description="Low complexity" evidence="6">
    <location>
        <begin position="874"/>
        <end position="887"/>
    </location>
</feature>
<feature type="region of interest" description="Disordered" evidence="6">
    <location>
        <begin position="277"/>
        <end position="332"/>
    </location>
</feature>
<feature type="compositionally biased region" description="Polar residues" evidence="6">
    <location>
        <begin position="283"/>
        <end position="294"/>
    </location>
</feature>
<evidence type="ECO:0000256" key="4">
    <source>
        <dbReference type="ARBA" id="ARBA00022553"/>
    </source>
</evidence>
<evidence type="ECO:0000256" key="2">
    <source>
        <dbReference type="ARBA" id="ARBA00005476"/>
    </source>
</evidence>
<dbReference type="FunFam" id="3.40.50.1000:FF:000063">
    <property type="entry name" value="Nuclear elongation and deformation protein"/>
    <property type="match status" value="1"/>
</dbReference>